<gene>
    <name evidence="2" type="ORF">IXC47_15115</name>
</gene>
<reference evidence="2 3" key="1">
    <citation type="submission" date="2020-11" db="EMBL/GenBank/DDBJ databases">
        <title>WGS of Herminiimonas contaminans strain Marseille-Q4544 isolated from planarians Schmidtea mediterranea.</title>
        <authorList>
            <person name="Kangale L."/>
        </authorList>
    </citation>
    <scope>NUCLEOTIDE SEQUENCE [LARGE SCALE GENOMIC DNA]</scope>
    <source>
        <strain evidence="2 3">Marseille-Q4544</strain>
    </source>
</reference>
<accession>A0ABS0EW07</accession>
<feature type="region of interest" description="Disordered" evidence="1">
    <location>
        <begin position="1"/>
        <end position="64"/>
    </location>
</feature>
<sequence>MYKNYDNAHHTAKPIHAGKHISDKEHKQISEEQDNDTGSIEQDKSEGSTTIVVPFNTTQTGSFQ</sequence>
<proteinExistence type="predicted"/>
<feature type="compositionally biased region" description="Basic residues" evidence="1">
    <location>
        <begin position="10"/>
        <end position="19"/>
    </location>
</feature>
<feature type="compositionally biased region" description="Basic and acidic residues" evidence="1">
    <location>
        <begin position="20"/>
        <end position="30"/>
    </location>
</feature>
<evidence type="ECO:0000313" key="3">
    <source>
        <dbReference type="Proteomes" id="UP000657372"/>
    </source>
</evidence>
<feature type="compositionally biased region" description="Polar residues" evidence="1">
    <location>
        <begin position="47"/>
        <end position="64"/>
    </location>
</feature>
<keyword evidence="3" id="KW-1185">Reference proteome</keyword>
<dbReference type="Proteomes" id="UP000657372">
    <property type="component" value="Unassembled WGS sequence"/>
</dbReference>
<comment type="caution">
    <text evidence="2">The sequence shown here is derived from an EMBL/GenBank/DDBJ whole genome shotgun (WGS) entry which is preliminary data.</text>
</comment>
<organism evidence="2 3">
    <name type="scientific">Herminiimonas contaminans</name>
    <dbReference type="NCBI Taxonomy" id="1111140"/>
    <lineage>
        <taxon>Bacteria</taxon>
        <taxon>Pseudomonadati</taxon>
        <taxon>Pseudomonadota</taxon>
        <taxon>Betaproteobacteria</taxon>
        <taxon>Burkholderiales</taxon>
        <taxon>Oxalobacteraceae</taxon>
        <taxon>Herminiimonas</taxon>
    </lineage>
</organism>
<dbReference type="RefSeq" id="WP_124574932.1">
    <property type="nucleotide sequence ID" value="NZ_JADOEL010000014.1"/>
</dbReference>
<protein>
    <submittedName>
        <fullName evidence="2">Uncharacterized protein</fullName>
    </submittedName>
</protein>
<name>A0ABS0EW07_9BURK</name>
<evidence type="ECO:0000313" key="2">
    <source>
        <dbReference type="EMBL" id="MBF8179016.1"/>
    </source>
</evidence>
<evidence type="ECO:0000256" key="1">
    <source>
        <dbReference type="SAM" id="MobiDB-lite"/>
    </source>
</evidence>
<dbReference type="EMBL" id="JADOEL010000014">
    <property type="protein sequence ID" value="MBF8179016.1"/>
    <property type="molecule type" value="Genomic_DNA"/>
</dbReference>